<accession>A0A2Z7B2F8</accession>
<feature type="compositionally biased region" description="Basic residues" evidence="1">
    <location>
        <begin position="290"/>
        <end position="301"/>
    </location>
</feature>
<feature type="compositionally biased region" description="Low complexity" evidence="1">
    <location>
        <begin position="733"/>
        <end position="749"/>
    </location>
</feature>
<feature type="region of interest" description="Disordered" evidence="1">
    <location>
        <begin position="284"/>
        <end position="309"/>
    </location>
</feature>
<sequence>MASALISNSQHISFDSVLAMDDAGLVAVFEALVETGLKDFLGCPTIYYEAALTEFFENSSVRDGMVVSTIRGMTVEISENVFAGAFQLSMDGLTDLYEVPKDLVFDARSIVSYSGEQVSTSCKKREMKIEFRLLSDIMAKTIFVKAGSFDAVTHERFLLMTAIISRVKINWSRLLFDILKDMATPGSRQAKGFDIQICVLLKNVPGLELGDSKGFPSPRTLTEKTVHRAASKKRPVVAAVEPVVKNKRTTKGKSVSSKENLEILPVAQNAVPLQIIEPTLVSPAEQPSIPKRKSKKRRFRLPKGSDDENVENVETPVTVEVTGETVVEQESAVENVIEEQRRDTVVEEQPSVEVAVESVDVQRAETAVDISEEETVSVFEKSEPTVANVPVAESATEEVIPTSADDVDVIIEQVIAETAQMGADEEDIDIGGATVSGSAVGNEDIETIDVGTGVEEQQLQIFVAADSRTDASADYTMTEPVEEIEMAAVEQSADETMSLEEILMTIPVDCPLPSAEGEVTKIQLGKAFPSLESMKETGTRPVYPRFQRLIRGSRSFRKETQLRENVYSYQIQVLIRKFLEAHRANFVPGDGSSAVDLKILDKLSSLHLFLVEELKMEVQAHGLKWDRTCCSQIFEGRPRDRGVVIARTNSNTRPTCWIRTMILVDGVWVVEPCGDHWVKIPQRIVNNEIFRQRSYDDTLPPISKFFQLMKKRWADICIDVAQFLSPAQEEENQAQADEQPAQEQQVQEEPAQEVEHQAQAGSSPSSPSNSSSSTHSFASDDNNEDRQDPIYSSLQMVQYTVDNSDIEKDFVQAGPQPVNFSSPQEDFDAVSELKMVKRFVESLESKADMVRDNQTYMRHDSDIFKRAFYKKMDEVVTNVNSSQTALETNLVHQFTESQ</sequence>
<evidence type="ECO:0000313" key="3">
    <source>
        <dbReference type="Proteomes" id="UP000250235"/>
    </source>
</evidence>
<reference evidence="2 3" key="1">
    <citation type="journal article" date="2015" name="Proc. Natl. Acad. Sci. U.S.A.">
        <title>The resurrection genome of Boea hygrometrica: A blueprint for survival of dehydration.</title>
        <authorList>
            <person name="Xiao L."/>
            <person name="Yang G."/>
            <person name="Zhang L."/>
            <person name="Yang X."/>
            <person name="Zhao S."/>
            <person name="Ji Z."/>
            <person name="Zhou Q."/>
            <person name="Hu M."/>
            <person name="Wang Y."/>
            <person name="Chen M."/>
            <person name="Xu Y."/>
            <person name="Jin H."/>
            <person name="Xiao X."/>
            <person name="Hu G."/>
            <person name="Bao F."/>
            <person name="Hu Y."/>
            <person name="Wan P."/>
            <person name="Li L."/>
            <person name="Deng X."/>
            <person name="Kuang T."/>
            <person name="Xiang C."/>
            <person name="Zhu J.K."/>
            <person name="Oliver M.J."/>
            <person name="He Y."/>
        </authorList>
    </citation>
    <scope>NUCLEOTIDE SEQUENCE [LARGE SCALE GENOMIC DNA]</scope>
    <source>
        <strain evidence="3">cv. XS01</strain>
    </source>
</reference>
<name>A0A2Z7B2F8_9LAMI</name>
<feature type="region of interest" description="Disordered" evidence="1">
    <location>
        <begin position="728"/>
        <end position="787"/>
    </location>
</feature>
<evidence type="ECO:0000256" key="1">
    <source>
        <dbReference type="SAM" id="MobiDB-lite"/>
    </source>
</evidence>
<dbReference type="Proteomes" id="UP000250235">
    <property type="component" value="Unassembled WGS sequence"/>
</dbReference>
<gene>
    <name evidence="2" type="ORF">F511_33566</name>
</gene>
<proteinExistence type="predicted"/>
<keyword evidence="3" id="KW-1185">Reference proteome</keyword>
<dbReference type="AlphaFoldDB" id="A0A2Z7B2F8"/>
<organism evidence="2 3">
    <name type="scientific">Dorcoceras hygrometricum</name>
    <dbReference type="NCBI Taxonomy" id="472368"/>
    <lineage>
        <taxon>Eukaryota</taxon>
        <taxon>Viridiplantae</taxon>
        <taxon>Streptophyta</taxon>
        <taxon>Embryophyta</taxon>
        <taxon>Tracheophyta</taxon>
        <taxon>Spermatophyta</taxon>
        <taxon>Magnoliopsida</taxon>
        <taxon>eudicotyledons</taxon>
        <taxon>Gunneridae</taxon>
        <taxon>Pentapetalae</taxon>
        <taxon>asterids</taxon>
        <taxon>lamiids</taxon>
        <taxon>Lamiales</taxon>
        <taxon>Gesneriaceae</taxon>
        <taxon>Didymocarpoideae</taxon>
        <taxon>Trichosporeae</taxon>
        <taxon>Loxocarpinae</taxon>
        <taxon>Dorcoceras</taxon>
    </lineage>
</organism>
<evidence type="ECO:0000313" key="2">
    <source>
        <dbReference type="EMBL" id="KZV27964.1"/>
    </source>
</evidence>
<protein>
    <recommendedName>
        <fullName evidence="4">Dystroglycan-like</fullName>
    </recommendedName>
</protein>
<feature type="compositionally biased region" description="Low complexity" evidence="1">
    <location>
        <begin position="757"/>
        <end position="779"/>
    </location>
</feature>
<evidence type="ECO:0008006" key="4">
    <source>
        <dbReference type="Google" id="ProtNLM"/>
    </source>
</evidence>
<dbReference type="EMBL" id="KV010214">
    <property type="protein sequence ID" value="KZV27964.1"/>
    <property type="molecule type" value="Genomic_DNA"/>
</dbReference>